<sequence>MQENKHINIEDQEISKGSGKLKKVLIPLLLAVILLGGAAAGYFYYVSTNYFKTDNARVTAKLYSVKAVANGKLLSWEVENGDLVEQDQVLGREETLPYITSPITGTVVKNEGAANQAVAMGSELAVVADTSDLYIGVNVEETDIMKIKLGQKVDIKLDAYPGKLFKGQVIEIDPATQTYFSGGTSFTTSGDYTKVTQLIPIKVAIENQQNLPLVFGMNASVKIHLK</sequence>
<dbReference type="PANTHER" id="PTHR30386">
    <property type="entry name" value="MEMBRANE FUSION SUBUNIT OF EMRAB-TOLC MULTIDRUG EFFLUX PUMP"/>
    <property type="match status" value="1"/>
</dbReference>
<evidence type="ECO:0000256" key="4">
    <source>
        <dbReference type="ARBA" id="ARBA00022989"/>
    </source>
</evidence>
<evidence type="ECO:0000259" key="8">
    <source>
        <dbReference type="Pfam" id="PF25997"/>
    </source>
</evidence>
<dbReference type="GO" id="GO:0016020">
    <property type="term" value="C:membrane"/>
    <property type="evidence" value="ECO:0007669"/>
    <property type="project" value="UniProtKB-SubCell"/>
</dbReference>
<dbReference type="GO" id="GO:0055085">
    <property type="term" value="P:transmembrane transport"/>
    <property type="evidence" value="ECO:0007669"/>
    <property type="project" value="InterPro"/>
</dbReference>
<evidence type="ECO:0000313" key="10">
    <source>
        <dbReference type="Proteomes" id="UP000237749"/>
    </source>
</evidence>
<feature type="domain" description="YhbJ barrel-sandwich hybrid" evidence="8">
    <location>
        <begin position="62"/>
        <end position="129"/>
    </location>
</feature>
<evidence type="ECO:0000313" key="9">
    <source>
        <dbReference type="EMBL" id="PPK78944.1"/>
    </source>
</evidence>
<dbReference type="Gene3D" id="2.40.30.170">
    <property type="match status" value="1"/>
</dbReference>
<dbReference type="AlphaFoldDB" id="A0A2S6HN81"/>
<evidence type="ECO:0000256" key="6">
    <source>
        <dbReference type="SAM" id="Phobius"/>
    </source>
</evidence>
<dbReference type="RefSeq" id="WP_104438641.1">
    <property type="nucleotide sequence ID" value="NZ_PTJA01000012.1"/>
</dbReference>
<dbReference type="InterPro" id="IPR011053">
    <property type="entry name" value="Single_hybrid_motif"/>
</dbReference>
<evidence type="ECO:0000259" key="7">
    <source>
        <dbReference type="Pfam" id="PF25990"/>
    </source>
</evidence>
<dbReference type="PANTHER" id="PTHR30386:SF26">
    <property type="entry name" value="TRANSPORT PROTEIN COMB"/>
    <property type="match status" value="1"/>
</dbReference>
<dbReference type="InterPro" id="IPR058635">
    <property type="entry name" value="BSH_YhbJ"/>
</dbReference>
<organism evidence="9 10">
    <name type="scientific">Lacrimispora xylanisolvens</name>
    <dbReference type="NCBI Taxonomy" id="384636"/>
    <lineage>
        <taxon>Bacteria</taxon>
        <taxon>Bacillati</taxon>
        <taxon>Bacillota</taxon>
        <taxon>Clostridia</taxon>
        <taxon>Lachnospirales</taxon>
        <taxon>Lachnospiraceae</taxon>
        <taxon>Lacrimispora</taxon>
    </lineage>
</organism>
<feature type="domain" description="YknX-like beta-barrel" evidence="7">
    <location>
        <begin position="137"/>
        <end position="223"/>
    </location>
</feature>
<keyword evidence="3 6" id="KW-0812">Transmembrane</keyword>
<comment type="similarity">
    <text evidence="2">Belongs to the membrane fusion protein (MFP) (TC 8.A.1) family.</text>
</comment>
<protein>
    <submittedName>
        <fullName evidence="9">HlyD family secretion protein</fullName>
    </submittedName>
</protein>
<comment type="subcellular location">
    <subcellularLocation>
        <location evidence="1">Membrane</location>
        <topology evidence="1">Single-pass membrane protein</topology>
    </subcellularLocation>
</comment>
<evidence type="ECO:0000256" key="3">
    <source>
        <dbReference type="ARBA" id="ARBA00022692"/>
    </source>
</evidence>
<feature type="transmembrane region" description="Helical" evidence="6">
    <location>
        <begin position="24"/>
        <end position="45"/>
    </location>
</feature>
<dbReference type="Pfam" id="PF25990">
    <property type="entry name" value="Beta-barrel_YknX"/>
    <property type="match status" value="1"/>
</dbReference>
<comment type="caution">
    <text evidence="9">The sequence shown here is derived from an EMBL/GenBank/DDBJ whole genome shotgun (WGS) entry which is preliminary data.</text>
</comment>
<gene>
    <name evidence="9" type="ORF">BXY41_112103</name>
</gene>
<proteinExistence type="inferred from homology"/>
<dbReference type="Gene3D" id="2.40.50.100">
    <property type="match status" value="1"/>
</dbReference>
<evidence type="ECO:0000256" key="5">
    <source>
        <dbReference type="ARBA" id="ARBA00023136"/>
    </source>
</evidence>
<reference evidence="9 10" key="1">
    <citation type="submission" date="2018-02" db="EMBL/GenBank/DDBJ databases">
        <title>Genomic Encyclopedia of Archaeal and Bacterial Type Strains, Phase II (KMG-II): from individual species to whole genera.</title>
        <authorList>
            <person name="Goeker M."/>
        </authorList>
    </citation>
    <scope>NUCLEOTIDE SEQUENCE [LARGE SCALE GENOMIC DNA]</scope>
    <source>
        <strain evidence="9 10">DSM 3808</strain>
    </source>
</reference>
<dbReference type="SUPFAM" id="SSF51230">
    <property type="entry name" value="Single hybrid motif"/>
    <property type="match status" value="1"/>
</dbReference>
<evidence type="ECO:0000256" key="2">
    <source>
        <dbReference type="ARBA" id="ARBA00009477"/>
    </source>
</evidence>
<dbReference type="InterPro" id="IPR050739">
    <property type="entry name" value="MFP"/>
</dbReference>
<dbReference type="OrthoDB" id="9811754at2"/>
<dbReference type="EMBL" id="PTJA01000012">
    <property type="protein sequence ID" value="PPK78944.1"/>
    <property type="molecule type" value="Genomic_DNA"/>
</dbReference>
<dbReference type="Pfam" id="PF25997">
    <property type="entry name" value="BSH_YhbJ"/>
    <property type="match status" value="1"/>
</dbReference>
<evidence type="ECO:0000256" key="1">
    <source>
        <dbReference type="ARBA" id="ARBA00004167"/>
    </source>
</evidence>
<keyword evidence="10" id="KW-1185">Reference proteome</keyword>
<dbReference type="Proteomes" id="UP000237749">
    <property type="component" value="Unassembled WGS sequence"/>
</dbReference>
<name>A0A2S6HN81_9FIRM</name>
<dbReference type="InterPro" id="IPR058636">
    <property type="entry name" value="Beta-barrel_YknX"/>
</dbReference>
<keyword evidence="4 6" id="KW-1133">Transmembrane helix</keyword>
<accession>A0A2S6HN81</accession>
<keyword evidence="5 6" id="KW-0472">Membrane</keyword>